<dbReference type="RefSeq" id="XP_018135740.1">
    <property type="nucleotide sequence ID" value="XM_018294928.1"/>
</dbReference>
<dbReference type="AlphaFoldDB" id="A0A179EWV9"/>
<dbReference type="EMBL" id="LSBJ02000012">
    <property type="protein sequence ID" value="OAQ57409.1"/>
    <property type="molecule type" value="Genomic_DNA"/>
</dbReference>
<feature type="compositionally biased region" description="Basic and acidic residues" evidence="1">
    <location>
        <begin position="134"/>
        <end position="143"/>
    </location>
</feature>
<dbReference type="KEGG" id="pchm:VFPPC_17188"/>
<name>A0A179EWV9_METCM</name>
<accession>A0A179EWV9</accession>
<comment type="caution">
    <text evidence="2">The sequence shown here is derived from an EMBL/GenBank/DDBJ whole genome shotgun (WGS) entry which is preliminary data.</text>
</comment>
<dbReference type="GeneID" id="28858922"/>
<gene>
    <name evidence="2" type="ORF">VFPPC_17188</name>
</gene>
<feature type="region of interest" description="Disordered" evidence="1">
    <location>
        <begin position="82"/>
        <end position="180"/>
    </location>
</feature>
<evidence type="ECO:0000313" key="2">
    <source>
        <dbReference type="EMBL" id="OAQ57409.1"/>
    </source>
</evidence>
<reference evidence="2 3" key="1">
    <citation type="journal article" date="2016" name="PLoS Pathog.">
        <title>Biosynthesis of antibiotic leucinostatins in bio-control fungus Purpureocillium lilacinum and their inhibition on phytophthora revealed by genome mining.</title>
        <authorList>
            <person name="Wang G."/>
            <person name="Liu Z."/>
            <person name="Lin R."/>
            <person name="Li E."/>
            <person name="Mao Z."/>
            <person name="Ling J."/>
            <person name="Yang Y."/>
            <person name="Yin W.B."/>
            <person name="Xie B."/>
        </authorList>
    </citation>
    <scope>NUCLEOTIDE SEQUENCE [LARGE SCALE GENOMIC DNA]</scope>
    <source>
        <strain evidence="2">170</strain>
    </source>
</reference>
<organism evidence="2 3">
    <name type="scientific">Pochonia chlamydosporia 170</name>
    <dbReference type="NCBI Taxonomy" id="1380566"/>
    <lineage>
        <taxon>Eukaryota</taxon>
        <taxon>Fungi</taxon>
        <taxon>Dikarya</taxon>
        <taxon>Ascomycota</taxon>
        <taxon>Pezizomycotina</taxon>
        <taxon>Sordariomycetes</taxon>
        <taxon>Hypocreomycetidae</taxon>
        <taxon>Hypocreales</taxon>
        <taxon>Clavicipitaceae</taxon>
        <taxon>Pochonia</taxon>
    </lineage>
</organism>
<evidence type="ECO:0000256" key="1">
    <source>
        <dbReference type="SAM" id="MobiDB-lite"/>
    </source>
</evidence>
<dbReference type="OrthoDB" id="8123891at2759"/>
<keyword evidence="3" id="KW-1185">Reference proteome</keyword>
<dbReference type="Proteomes" id="UP000078397">
    <property type="component" value="Unassembled WGS sequence"/>
</dbReference>
<evidence type="ECO:0000313" key="3">
    <source>
        <dbReference type="Proteomes" id="UP000078397"/>
    </source>
</evidence>
<sequence>MHPLLELPPTNSLYRYKKVCVRCGVKDDAHNTDSCDNKTKCANCYGAHKANYQNCYARPQKLRGSFQKLSKTQLLYARELGQKDFERKNNKQLTSTSPPIDDDRGDEDACPTQDVEISGMEPFLTPETNPVNGKGHEERNREEDTTEEREEEEDDEDDETEEEEEAQEEEEVVDAGEEER</sequence>
<proteinExistence type="predicted"/>
<feature type="compositionally biased region" description="Acidic residues" evidence="1">
    <location>
        <begin position="144"/>
        <end position="180"/>
    </location>
</feature>
<protein>
    <submittedName>
        <fullName evidence="2">Uncharacterized protein</fullName>
    </submittedName>
</protein>